<dbReference type="GO" id="GO:0004190">
    <property type="term" value="F:aspartic-type endopeptidase activity"/>
    <property type="evidence" value="ECO:0007669"/>
    <property type="project" value="InterPro"/>
</dbReference>
<dbReference type="PANTHER" id="PTHR47966:SF51">
    <property type="entry name" value="BETA-SITE APP-CLEAVING ENZYME, ISOFORM A-RELATED"/>
    <property type="match status" value="1"/>
</dbReference>
<dbReference type="InterPro" id="IPR034164">
    <property type="entry name" value="Pepsin-like_dom"/>
</dbReference>
<keyword evidence="6" id="KW-0378">Hydrolase</keyword>
<accession>A0A2U3E7N3</accession>
<feature type="chain" id="PRO_5015755765" evidence="4">
    <location>
        <begin position="23"/>
        <end position="861"/>
    </location>
</feature>
<evidence type="ECO:0000256" key="2">
    <source>
        <dbReference type="SAM" id="MobiDB-lite"/>
    </source>
</evidence>
<keyword evidence="3" id="KW-0472">Membrane</keyword>
<gene>
    <name evidence="6" type="ORF">PCL_12934</name>
</gene>
<dbReference type="InterPro" id="IPR001461">
    <property type="entry name" value="Aspartic_peptidase_A1"/>
</dbReference>
<sequence length="861" mass="93242">MLSVASLAVTAAAVALAGVVTALDPTPISLMPGDWLGIDGNWSTAQFLLGSKSDLVNVIVSTGLSEFWAIGSGGCADNELTCSNARGGLYSPVKSSHWSALGTYELGLKYLGVRANGQYGLDTMNAYSPVNDIGFGMANVLMSAINTTEPFLGMFGLGIQQANFNNRTVAESPMTQAVKTFGWIPSYTYGFTAGAHYRGTVLSATLGGFDIKRFVSHDNRFTLDPTEGIPRPLVRGIQIAVNKSDDKPKHWSSMTEVLSDWNGAFTAVIDSSTPHLWFPEEVCNRFAEALNITYNDTYGLYTLTNDQYRSFSSKDAMEFTFSLTSYDNHDDFGLPLQVPGVVNITLPLKAFVSLLEYPYHSQIKYGDPAIPYFTLKKSSNKNFVIGRSFLQEAYLITRFDSASYSVHQARFPAVGDAELQQVKQPNNSPYPGPPGPKTEGLSTGQMVGIAVGVVLLCVVVLCAFCLYCRRRRRLRKSKAADETKDSKDSASTLASDLPRTPVSRIFSKIARRAKSRRAARGNGQDTQVPLEAPDCQIYELPAPVPPVELDGGSDESSDLGETELGTDNTENLSAYELARRKLDRQLQGPVPAYSPPADGAILSPEKSIPDLRPAEIHNVTDQPSPISPTRSRGGDSNTLPGSEPSPVSPRADWNSPDLPSPVTASLPPRSLSTGAGSGGGRTESVTAGTHRSRSTTSTLAASPAGDSLPIPPASFQRTPIDPSRVVCLGPLPENVQIHRSSMVPRVVGSDGRSIPLPMFNATSMPSEGSLGSNYTEEEERFVEEMTRQTSQSQARSHHTGHQPSRRNEDQRTTLPSHPEETSQANGTSHSDPDSIRHRLDPGRDLIHVPQMAEKRYSWEHD</sequence>
<evidence type="ECO:0000313" key="6">
    <source>
        <dbReference type="EMBL" id="PWI70535.1"/>
    </source>
</evidence>
<feature type="compositionally biased region" description="Low complexity" evidence="2">
    <location>
        <begin position="686"/>
        <end position="704"/>
    </location>
</feature>
<feature type="compositionally biased region" description="Basic and acidic residues" evidence="2">
    <location>
        <begin position="830"/>
        <end position="848"/>
    </location>
</feature>
<name>A0A2U3E7N3_PURLI</name>
<comment type="similarity">
    <text evidence="1">Belongs to the peptidase A1 family.</text>
</comment>
<dbReference type="PROSITE" id="PS51767">
    <property type="entry name" value="PEPTIDASE_A1"/>
    <property type="match status" value="1"/>
</dbReference>
<reference evidence="6 7" key="1">
    <citation type="journal article" date="2016" name="Front. Microbiol.">
        <title>Genome and transcriptome sequences reveal the specific parasitism of the nematophagous Purpureocillium lilacinum 36-1.</title>
        <authorList>
            <person name="Xie J."/>
            <person name="Li S."/>
            <person name="Mo C."/>
            <person name="Xiao X."/>
            <person name="Peng D."/>
            <person name="Wang G."/>
            <person name="Xiao Y."/>
        </authorList>
    </citation>
    <scope>NUCLEOTIDE SEQUENCE [LARGE SCALE GENOMIC DNA]</scope>
    <source>
        <strain evidence="6 7">36-1</strain>
    </source>
</reference>
<dbReference type="InterPro" id="IPR021109">
    <property type="entry name" value="Peptidase_aspartic_dom_sf"/>
</dbReference>
<dbReference type="InterPro" id="IPR033121">
    <property type="entry name" value="PEPTIDASE_A1"/>
</dbReference>
<feature type="signal peptide" evidence="4">
    <location>
        <begin position="1"/>
        <end position="22"/>
    </location>
</feature>
<keyword evidence="4" id="KW-0732">Signal</keyword>
<dbReference type="Pfam" id="PF00026">
    <property type="entry name" value="Asp"/>
    <property type="match status" value="1"/>
</dbReference>
<organism evidence="6 7">
    <name type="scientific">Purpureocillium lilacinum</name>
    <name type="common">Paecilomyces lilacinus</name>
    <dbReference type="NCBI Taxonomy" id="33203"/>
    <lineage>
        <taxon>Eukaryota</taxon>
        <taxon>Fungi</taxon>
        <taxon>Dikarya</taxon>
        <taxon>Ascomycota</taxon>
        <taxon>Pezizomycotina</taxon>
        <taxon>Sordariomycetes</taxon>
        <taxon>Hypocreomycetidae</taxon>
        <taxon>Hypocreales</taxon>
        <taxon>Ophiocordycipitaceae</taxon>
        <taxon>Purpureocillium</taxon>
    </lineage>
</organism>
<feature type="domain" description="Peptidase A1" evidence="5">
    <location>
        <begin position="43"/>
        <end position="407"/>
    </location>
</feature>
<evidence type="ECO:0000256" key="1">
    <source>
        <dbReference type="ARBA" id="ARBA00007447"/>
    </source>
</evidence>
<dbReference type="AlphaFoldDB" id="A0A2U3E7N3"/>
<proteinExistence type="inferred from homology"/>
<dbReference type="PANTHER" id="PTHR47966">
    <property type="entry name" value="BETA-SITE APP-CLEAVING ENZYME, ISOFORM A-RELATED"/>
    <property type="match status" value="1"/>
</dbReference>
<dbReference type="CDD" id="cd05471">
    <property type="entry name" value="pepsin_like"/>
    <property type="match status" value="1"/>
</dbReference>
<feature type="compositionally biased region" description="Basic residues" evidence="2">
    <location>
        <begin position="795"/>
        <end position="804"/>
    </location>
</feature>
<keyword evidence="3" id="KW-1133">Transmembrane helix</keyword>
<feature type="compositionally biased region" description="Polar residues" evidence="2">
    <location>
        <begin position="760"/>
        <end position="774"/>
    </location>
</feature>
<feature type="region of interest" description="Disordered" evidence="2">
    <location>
        <begin position="513"/>
        <end position="532"/>
    </location>
</feature>
<keyword evidence="6" id="KW-0645">Protease</keyword>
<dbReference type="Proteomes" id="UP000245956">
    <property type="component" value="Unassembled WGS sequence"/>
</dbReference>
<dbReference type="GO" id="GO:0000324">
    <property type="term" value="C:fungal-type vacuole"/>
    <property type="evidence" value="ECO:0007669"/>
    <property type="project" value="TreeGrafter"/>
</dbReference>
<feature type="compositionally biased region" description="Basic and acidic residues" evidence="2">
    <location>
        <begin position="478"/>
        <end position="488"/>
    </location>
</feature>
<feature type="region of interest" description="Disordered" evidence="2">
    <location>
        <begin position="586"/>
        <end position="722"/>
    </location>
</feature>
<feature type="transmembrane region" description="Helical" evidence="3">
    <location>
        <begin position="446"/>
        <end position="468"/>
    </location>
</feature>
<evidence type="ECO:0000256" key="3">
    <source>
        <dbReference type="SAM" id="Phobius"/>
    </source>
</evidence>
<dbReference type="SUPFAM" id="SSF50630">
    <property type="entry name" value="Acid proteases"/>
    <property type="match status" value="1"/>
</dbReference>
<keyword evidence="3" id="KW-0812">Transmembrane</keyword>
<feature type="region of interest" description="Disordered" evidence="2">
    <location>
        <begin position="541"/>
        <end position="571"/>
    </location>
</feature>
<dbReference type="GO" id="GO:0006508">
    <property type="term" value="P:proteolysis"/>
    <property type="evidence" value="ECO:0007669"/>
    <property type="project" value="UniProtKB-KW"/>
</dbReference>
<evidence type="ECO:0000256" key="4">
    <source>
        <dbReference type="SAM" id="SignalP"/>
    </source>
</evidence>
<protein>
    <submittedName>
        <fullName evidence="6">Eukaryotic aspartyl protease family protein</fullName>
    </submittedName>
</protein>
<feature type="compositionally biased region" description="Acidic residues" evidence="2">
    <location>
        <begin position="551"/>
        <end position="561"/>
    </location>
</feature>
<dbReference type="Gene3D" id="2.40.70.10">
    <property type="entry name" value="Acid Proteases"/>
    <property type="match status" value="2"/>
</dbReference>
<feature type="compositionally biased region" description="Polar residues" evidence="2">
    <location>
        <begin position="619"/>
        <end position="640"/>
    </location>
</feature>
<evidence type="ECO:0000259" key="5">
    <source>
        <dbReference type="PROSITE" id="PS51767"/>
    </source>
</evidence>
<evidence type="ECO:0000313" key="7">
    <source>
        <dbReference type="Proteomes" id="UP000245956"/>
    </source>
</evidence>
<feature type="region of interest" description="Disordered" evidence="2">
    <location>
        <begin position="759"/>
        <end position="848"/>
    </location>
</feature>
<dbReference type="EMBL" id="LCWV01000009">
    <property type="protein sequence ID" value="PWI70535.1"/>
    <property type="molecule type" value="Genomic_DNA"/>
</dbReference>
<feature type="region of interest" description="Disordered" evidence="2">
    <location>
        <begin position="477"/>
        <end position="496"/>
    </location>
</feature>
<comment type="caution">
    <text evidence="6">The sequence shown here is derived from an EMBL/GenBank/DDBJ whole genome shotgun (WGS) entry which is preliminary data.</text>
</comment>